<evidence type="ECO:0000259" key="2">
    <source>
        <dbReference type="Pfam" id="PF00109"/>
    </source>
</evidence>
<comment type="caution">
    <text evidence="3">The sequence shown here is derived from an EMBL/GenBank/DDBJ whole genome shotgun (WGS) entry which is preliminary data.</text>
</comment>
<dbReference type="Gene3D" id="3.40.47.10">
    <property type="match status" value="1"/>
</dbReference>
<dbReference type="HOGENOM" id="CLU_2806263_0_0_0"/>
<name>F9EP21_9FUSO</name>
<dbReference type="AlphaFoldDB" id="F9EP21"/>
<evidence type="ECO:0000313" key="3">
    <source>
        <dbReference type="EMBL" id="EGQ79300.1"/>
    </source>
</evidence>
<dbReference type="GO" id="GO:0004315">
    <property type="term" value="F:3-oxoacyl-[acyl-carrier-protein] synthase activity"/>
    <property type="evidence" value="ECO:0007669"/>
    <property type="project" value="UniProtKB-EC"/>
</dbReference>
<dbReference type="PANTHER" id="PTHR11712:SF336">
    <property type="entry name" value="3-OXOACYL-[ACYL-CARRIER-PROTEIN] SYNTHASE, MITOCHONDRIAL"/>
    <property type="match status" value="1"/>
</dbReference>
<dbReference type="PANTHER" id="PTHR11712">
    <property type="entry name" value="POLYKETIDE SYNTHASE-RELATED"/>
    <property type="match status" value="1"/>
</dbReference>
<reference evidence="3 4" key="1">
    <citation type="submission" date="2011-05" db="EMBL/GenBank/DDBJ databases">
        <authorList>
            <person name="Muzny D."/>
            <person name="Qin X."/>
            <person name="Deng J."/>
            <person name="Jiang H."/>
            <person name="Liu Y."/>
            <person name="Qu J."/>
            <person name="Song X.-Z."/>
            <person name="Zhang L."/>
            <person name="Thornton R."/>
            <person name="Coyle M."/>
            <person name="Francisco L."/>
            <person name="Jackson L."/>
            <person name="Javaid M."/>
            <person name="Korchina V."/>
            <person name="Kovar C."/>
            <person name="Mata R."/>
            <person name="Mathew T."/>
            <person name="Ngo R."/>
            <person name="Nguyen L."/>
            <person name="Nguyen N."/>
            <person name="Okwuonu G."/>
            <person name="Ongeri F."/>
            <person name="Pham C."/>
            <person name="Simmons D."/>
            <person name="Wilczek-Boney K."/>
            <person name="Hale W."/>
            <person name="Jakkamsetti A."/>
            <person name="Pham P."/>
            <person name="Ruth R."/>
            <person name="San Lucas F."/>
            <person name="Warren J."/>
            <person name="Zhang J."/>
            <person name="Zhao Z."/>
            <person name="Zhou C."/>
            <person name="Zhu D."/>
            <person name="Lee S."/>
            <person name="Bess C."/>
            <person name="Blankenburg K."/>
            <person name="Forbes L."/>
            <person name="Fu Q."/>
            <person name="Gubbala S."/>
            <person name="Hirani K."/>
            <person name="Jayaseelan J.C."/>
            <person name="Lara F."/>
            <person name="Munidasa M."/>
            <person name="Palculict T."/>
            <person name="Patil S."/>
            <person name="Pu L.-L."/>
            <person name="Saada N."/>
            <person name="Tang L."/>
            <person name="Weissenberger G."/>
            <person name="Zhu Y."/>
            <person name="Hemphill L."/>
            <person name="Shang Y."/>
            <person name="Youmans B."/>
            <person name="Ayvaz T."/>
            <person name="Ross M."/>
            <person name="Santibanez J."/>
            <person name="Aqrawi P."/>
            <person name="Gross S."/>
            <person name="Joshi V."/>
            <person name="Fowler G."/>
            <person name="Nazareth L."/>
            <person name="Reid J."/>
            <person name="Worley K."/>
            <person name="Petrosino J."/>
            <person name="Highlander S."/>
            <person name="Gibbs R."/>
        </authorList>
    </citation>
    <scope>NUCLEOTIDE SEQUENCE [LARGE SCALE GENOMIC DNA]</scope>
    <source>
        <strain evidence="3 4">ATCC 51191</strain>
    </source>
</reference>
<dbReference type="GO" id="GO:0005829">
    <property type="term" value="C:cytosol"/>
    <property type="evidence" value="ECO:0007669"/>
    <property type="project" value="TreeGrafter"/>
</dbReference>
<dbReference type="Pfam" id="PF00109">
    <property type="entry name" value="ketoacyl-synt"/>
    <property type="match status" value="1"/>
</dbReference>
<protein>
    <submittedName>
        <fullName evidence="3">3-oxoacyl-[acyl-carrier-protein] synthase II</fullName>
        <ecNumber evidence="3">2.3.1.41</ecNumber>
    </submittedName>
</protein>
<proteinExistence type="predicted"/>
<feature type="domain" description="Beta-ketoacyl synthase-like N-terminal" evidence="2">
    <location>
        <begin position="2"/>
        <end position="55"/>
    </location>
</feature>
<dbReference type="EC" id="2.3.1.41" evidence="3"/>
<keyword evidence="3" id="KW-0012">Acyltransferase</keyword>
<accession>F9EP21</accession>
<gene>
    <name evidence="3" type="ORF">HMPREF9094_1676</name>
</gene>
<dbReference type="GO" id="GO:0006633">
    <property type="term" value="P:fatty acid biosynthetic process"/>
    <property type="evidence" value="ECO:0007669"/>
    <property type="project" value="TreeGrafter"/>
</dbReference>
<dbReference type="Proteomes" id="UP000005392">
    <property type="component" value="Unassembled WGS sequence"/>
</dbReference>
<dbReference type="PATRIC" id="fig|997347.4.peg.1555"/>
<dbReference type="EMBL" id="AFQD01000282">
    <property type="protein sequence ID" value="EGQ79300.1"/>
    <property type="molecule type" value="Genomic_DNA"/>
</dbReference>
<keyword evidence="1 3" id="KW-0808">Transferase</keyword>
<organism evidence="3 4">
    <name type="scientific">Fusobacterium animalis ATCC 51191</name>
    <dbReference type="NCBI Taxonomy" id="997347"/>
    <lineage>
        <taxon>Bacteria</taxon>
        <taxon>Fusobacteriati</taxon>
        <taxon>Fusobacteriota</taxon>
        <taxon>Fusobacteriia</taxon>
        <taxon>Fusobacteriales</taxon>
        <taxon>Fusobacteriaceae</taxon>
        <taxon>Fusobacterium</taxon>
    </lineage>
</organism>
<keyword evidence="4" id="KW-1185">Reference proteome</keyword>
<sequence length="67" mass="7296">MMKRVVVTGLGLISALGIGLEESWKKLIAGETGIDLIKSYDTTDQPVRIAGEVKGFEPTDYGIEKKK</sequence>
<dbReference type="InterPro" id="IPR000794">
    <property type="entry name" value="Beta-ketoacyl_synthase"/>
</dbReference>
<evidence type="ECO:0000256" key="1">
    <source>
        <dbReference type="ARBA" id="ARBA00022679"/>
    </source>
</evidence>
<dbReference type="SUPFAM" id="SSF53901">
    <property type="entry name" value="Thiolase-like"/>
    <property type="match status" value="1"/>
</dbReference>
<dbReference type="InterPro" id="IPR014030">
    <property type="entry name" value="Ketoacyl_synth_N"/>
</dbReference>
<dbReference type="InterPro" id="IPR016039">
    <property type="entry name" value="Thiolase-like"/>
</dbReference>
<evidence type="ECO:0000313" key="4">
    <source>
        <dbReference type="Proteomes" id="UP000005392"/>
    </source>
</evidence>